<dbReference type="STRING" id="1168221.R7Z5W6"/>
<sequence>MQRLTVGETARKRKRSVTPNPLTGEKTMGSTDAQPPNLDEAFTQHLQGTAQQQIYAERKEFLLQEERDSAWDRAARESASEAENRADQLVWEVREDERDNLFGNKASEAIPGPETLDMGGQFLTNKERIEKSQLFRIAQRMPKGCHLHLHFNAELQPEGLIEWARYLPDTMFIRSTQALVNPEDYDVTEIVFNVMPADTPTSDIFSSDYNPEFKAPGSRPWMNWKTFCEEFPRTRSELNAEAWVKEKMVLQEEEVYGMKQTVNGIWARFNQATRAFKGLLNYDEAYRRYIGLAIDSMIRERVMYAELRPMLMDKFIPSVDGQQRYDLRAQMDMILEEVEKKKQELKNKNELDKFPFGVKIIYCTPRSIPKQKMRSEMQDCIELKLKYPELICGFDLVGAEDRPNHIGFYRDELLAFVETCKSLNIEIPFMFHAGETLLDTGGSKEPQNSNLYDSVLLNAKRIGHGYSLPRHPLLMEKFREKPICIELCPISNELLHLCRNVKEHTFPQLLAAGIPCTVNSDNPSLFSSSLSHEFYQVMVGWPTMGVHGWRQLAEWSITFSCLSEPEKDEARRIFKREWEEFCCWIVDKYGH</sequence>
<comment type="cofactor">
    <cofactor evidence="1">
        <name>Zn(2+)</name>
        <dbReference type="ChEBI" id="CHEBI:29105"/>
    </cofactor>
</comment>
<dbReference type="AlphaFoldDB" id="R7Z5W6"/>
<evidence type="ECO:0000256" key="8">
    <source>
        <dbReference type="ARBA" id="ARBA00022801"/>
    </source>
</evidence>
<dbReference type="GO" id="GO:0046872">
    <property type="term" value="F:metal ion binding"/>
    <property type="evidence" value="ECO:0007669"/>
    <property type="project" value="UniProtKB-KW"/>
</dbReference>
<feature type="region of interest" description="Disordered" evidence="10">
    <location>
        <begin position="1"/>
        <end position="39"/>
    </location>
</feature>
<evidence type="ECO:0000256" key="1">
    <source>
        <dbReference type="ARBA" id="ARBA00001947"/>
    </source>
</evidence>
<dbReference type="RefSeq" id="XP_007784887.1">
    <property type="nucleotide sequence ID" value="XM_007786697.1"/>
</dbReference>
<keyword evidence="7" id="KW-0732">Signal</keyword>
<evidence type="ECO:0000259" key="11">
    <source>
        <dbReference type="Pfam" id="PF00962"/>
    </source>
</evidence>
<dbReference type="Pfam" id="PF00962">
    <property type="entry name" value="A_deaminase"/>
    <property type="match status" value="1"/>
</dbReference>
<keyword evidence="6" id="KW-0479">Metal-binding</keyword>
<evidence type="ECO:0000256" key="10">
    <source>
        <dbReference type="SAM" id="MobiDB-lite"/>
    </source>
</evidence>
<dbReference type="SUPFAM" id="SSF51556">
    <property type="entry name" value="Metallo-dependent hydrolases"/>
    <property type="match status" value="1"/>
</dbReference>
<evidence type="ECO:0000256" key="5">
    <source>
        <dbReference type="ARBA" id="ARBA00022525"/>
    </source>
</evidence>
<evidence type="ECO:0000256" key="7">
    <source>
        <dbReference type="ARBA" id="ARBA00022729"/>
    </source>
</evidence>
<dbReference type="FunFam" id="3.20.20.140:FF:000017">
    <property type="entry name" value="Adenosine deaminase 2"/>
    <property type="match status" value="1"/>
</dbReference>
<keyword evidence="5" id="KW-0964">Secreted</keyword>
<dbReference type="InterPro" id="IPR006330">
    <property type="entry name" value="Ado/ade_deaminase"/>
</dbReference>
<evidence type="ECO:0000313" key="12">
    <source>
        <dbReference type="EMBL" id="EON69570.1"/>
    </source>
</evidence>
<keyword evidence="13" id="KW-1185">Reference proteome</keyword>
<dbReference type="OMA" id="YQPRQTM"/>
<keyword evidence="8" id="KW-0378">Hydrolase</keyword>
<evidence type="ECO:0000256" key="2">
    <source>
        <dbReference type="ARBA" id="ARBA00004613"/>
    </source>
</evidence>
<dbReference type="Gene3D" id="3.20.20.140">
    <property type="entry name" value="Metal-dependent hydrolases"/>
    <property type="match status" value="1"/>
</dbReference>
<comment type="catalytic activity">
    <reaction evidence="9">
        <text>adenosine + H2O + H(+) = inosine + NH4(+)</text>
        <dbReference type="Rhea" id="RHEA:24408"/>
        <dbReference type="ChEBI" id="CHEBI:15377"/>
        <dbReference type="ChEBI" id="CHEBI:15378"/>
        <dbReference type="ChEBI" id="CHEBI:16335"/>
        <dbReference type="ChEBI" id="CHEBI:17596"/>
        <dbReference type="ChEBI" id="CHEBI:28938"/>
        <dbReference type="EC" id="3.5.4.4"/>
    </reaction>
</comment>
<evidence type="ECO:0000256" key="3">
    <source>
        <dbReference type="ARBA" id="ARBA00006083"/>
    </source>
</evidence>
<dbReference type="GO" id="GO:0005576">
    <property type="term" value="C:extracellular region"/>
    <property type="evidence" value="ECO:0007669"/>
    <property type="project" value="UniProtKB-SubCell"/>
</dbReference>
<dbReference type="InterPro" id="IPR032466">
    <property type="entry name" value="Metal_Hydrolase"/>
</dbReference>
<evidence type="ECO:0000256" key="6">
    <source>
        <dbReference type="ARBA" id="ARBA00022723"/>
    </source>
</evidence>
<evidence type="ECO:0000256" key="4">
    <source>
        <dbReference type="ARBA" id="ARBA00012784"/>
    </source>
</evidence>
<comment type="subcellular location">
    <subcellularLocation>
        <location evidence="2">Secreted</location>
    </subcellularLocation>
</comment>
<dbReference type="HOGENOM" id="CLU_022829_1_0_1"/>
<dbReference type="Proteomes" id="UP000016924">
    <property type="component" value="Unassembled WGS sequence"/>
</dbReference>
<protein>
    <recommendedName>
        <fullName evidence="4">adenosine deaminase</fullName>
        <ecNumber evidence="4">3.5.4.4</ecNumber>
    </recommendedName>
</protein>
<proteinExistence type="inferred from homology"/>
<dbReference type="GO" id="GO:0004000">
    <property type="term" value="F:adenosine deaminase activity"/>
    <property type="evidence" value="ECO:0007669"/>
    <property type="project" value="TreeGrafter"/>
</dbReference>
<dbReference type="EMBL" id="JH767618">
    <property type="protein sequence ID" value="EON69570.1"/>
    <property type="molecule type" value="Genomic_DNA"/>
</dbReference>
<dbReference type="PANTHER" id="PTHR11409:SF37">
    <property type="entry name" value="ADENOSINE DEAMINASE DOMAIN-CONTAINING PROTEIN"/>
    <property type="match status" value="1"/>
</dbReference>
<dbReference type="GO" id="GO:0046103">
    <property type="term" value="P:inosine biosynthetic process"/>
    <property type="evidence" value="ECO:0007669"/>
    <property type="project" value="TreeGrafter"/>
</dbReference>
<dbReference type="eggNOG" id="KOG1097">
    <property type="taxonomic scope" value="Eukaryota"/>
</dbReference>
<accession>R7Z5W6</accession>
<dbReference type="GeneID" id="19906141"/>
<gene>
    <name evidence="12" type="ORF">W97_08830</name>
</gene>
<dbReference type="OrthoDB" id="7202371at2759"/>
<dbReference type="InterPro" id="IPR001365">
    <property type="entry name" value="A_deaminase_dom"/>
</dbReference>
<organism evidence="12 13">
    <name type="scientific">Coniosporium apollinis (strain CBS 100218)</name>
    <name type="common">Rock-inhabiting black yeast</name>
    <dbReference type="NCBI Taxonomy" id="1168221"/>
    <lineage>
        <taxon>Eukaryota</taxon>
        <taxon>Fungi</taxon>
        <taxon>Dikarya</taxon>
        <taxon>Ascomycota</taxon>
        <taxon>Pezizomycotina</taxon>
        <taxon>Dothideomycetes</taxon>
        <taxon>Dothideomycetes incertae sedis</taxon>
        <taxon>Coniosporium</taxon>
    </lineage>
</organism>
<dbReference type="PANTHER" id="PTHR11409">
    <property type="entry name" value="ADENOSINE DEAMINASE"/>
    <property type="match status" value="1"/>
</dbReference>
<dbReference type="GO" id="GO:0006154">
    <property type="term" value="P:adenosine catabolic process"/>
    <property type="evidence" value="ECO:0007669"/>
    <property type="project" value="TreeGrafter"/>
</dbReference>
<evidence type="ECO:0000313" key="13">
    <source>
        <dbReference type="Proteomes" id="UP000016924"/>
    </source>
</evidence>
<name>R7Z5W6_CONA1</name>
<reference evidence="13" key="1">
    <citation type="submission" date="2012-06" db="EMBL/GenBank/DDBJ databases">
        <title>The genome sequence of Coniosporium apollinis CBS 100218.</title>
        <authorList>
            <consortium name="The Broad Institute Genome Sequencing Platform"/>
            <person name="Cuomo C."/>
            <person name="Gorbushina A."/>
            <person name="Noack S."/>
            <person name="Walker B."/>
            <person name="Young S.K."/>
            <person name="Zeng Q."/>
            <person name="Gargeya S."/>
            <person name="Fitzgerald M."/>
            <person name="Haas B."/>
            <person name="Abouelleil A."/>
            <person name="Alvarado L."/>
            <person name="Arachchi H.M."/>
            <person name="Berlin A.M."/>
            <person name="Chapman S.B."/>
            <person name="Goldberg J."/>
            <person name="Griggs A."/>
            <person name="Gujja S."/>
            <person name="Hansen M."/>
            <person name="Howarth C."/>
            <person name="Imamovic A."/>
            <person name="Larimer J."/>
            <person name="McCowan C."/>
            <person name="Montmayeur A."/>
            <person name="Murphy C."/>
            <person name="Neiman D."/>
            <person name="Pearson M."/>
            <person name="Priest M."/>
            <person name="Roberts A."/>
            <person name="Saif S."/>
            <person name="Shea T."/>
            <person name="Sisk P."/>
            <person name="Sykes S."/>
            <person name="Wortman J."/>
            <person name="Nusbaum C."/>
            <person name="Birren B."/>
        </authorList>
    </citation>
    <scope>NUCLEOTIDE SEQUENCE [LARGE SCALE GENOMIC DNA]</scope>
    <source>
        <strain evidence="13">CBS 100218</strain>
    </source>
</reference>
<comment type="similarity">
    <text evidence="3">Belongs to the metallo-dependent hydrolases superfamily. Adenosine and AMP deaminases family. ADGF subfamily.</text>
</comment>
<dbReference type="EC" id="3.5.4.4" evidence="4"/>
<feature type="domain" description="Adenosine deaminase" evidence="11">
    <location>
        <begin position="261"/>
        <end position="569"/>
    </location>
</feature>
<evidence type="ECO:0000256" key="9">
    <source>
        <dbReference type="ARBA" id="ARBA00047764"/>
    </source>
</evidence>